<dbReference type="AlphaFoldDB" id="A0AAU7P8E1"/>
<name>A0AAU7P8E1_9XANT</name>
<organism evidence="1">
    <name type="scientific">Xanthomonas sp. 10-10</name>
    <dbReference type="NCBI Taxonomy" id="3115848"/>
    <lineage>
        <taxon>Bacteria</taxon>
        <taxon>Pseudomonadati</taxon>
        <taxon>Pseudomonadota</taxon>
        <taxon>Gammaproteobacteria</taxon>
        <taxon>Lysobacterales</taxon>
        <taxon>Lysobacteraceae</taxon>
        <taxon>Xanthomonas</taxon>
    </lineage>
</organism>
<proteinExistence type="predicted"/>
<dbReference type="RefSeq" id="WP_349656491.1">
    <property type="nucleotide sequence ID" value="NZ_CP144460.1"/>
</dbReference>
<accession>A0AAU7P8E1</accession>
<gene>
    <name evidence="1" type="ORF">VZ068_00160</name>
</gene>
<dbReference type="EMBL" id="CP144460">
    <property type="protein sequence ID" value="XBS37993.1"/>
    <property type="molecule type" value="Genomic_DNA"/>
</dbReference>
<reference evidence="1" key="1">
    <citation type="submission" date="2024-02" db="EMBL/GenBank/DDBJ databases">
        <title>Complete genome sequence of Xanthomonas sp. 10-10.</title>
        <authorList>
            <person name="Biessy A."/>
            <person name="Ciotola M."/>
            <person name="Cadieux M."/>
            <person name="Soufiane B."/>
            <person name="Laforest M."/>
            <person name="Filion M."/>
        </authorList>
    </citation>
    <scope>NUCLEOTIDE SEQUENCE</scope>
    <source>
        <strain evidence="1">10-10</strain>
    </source>
</reference>
<protein>
    <submittedName>
        <fullName evidence="1">Uncharacterized protein</fullName>
    </submittedName>
</protein>
<evidence type="ECO:0000313" key="1">
    <source>
        <dbReference type="EMBL" id="XBS37993.1"/>
    </source>
</evidence>
<sequence>MDRAWLNEAKSLSYRDPEVALRELREIELAIGPDVPPRIRHLRTNEFKSAREYRQAALFSLGMSRNLGVHVRFSPIEASDYDFIATWEERSTRHFAPIQLKELVPESLNSSSNIQAIIDGLTKYSSSSLTVGIFLNRRGTFDHRELRIPTLRIGALWFVFTTTQDQSQWILYGDILGQAHATTFEYPT</sequence>